<name>A0ABQ5IZN7_9ASTR</name>
<evidence type="ECO:0000313" key="1">
    <source>
        <dbReference type="EMBL" id="GJU05685.1"/>
    </source>
</evidence>
<gene>
    <name evidence="1" type="ORF">Tco_1122115</name>
</gene>
<organism evidence="1 2">
    <name type="scientific">Tanacetum coccineum</name>
    <dbReference type="NCBI Taxonomy" id="301880"/>
    <lineage>
        <taxon>Eukaryota</taxon>
        <taxon>Viridiplantae</taxon>
        <taxon>Streptophyta</taxon>
        <taxon>Embryophyta</taxon>
        <taxon>Tracheophyta</taxon>
        <taxon>Spermatophyta</taxon>
        <taxon>Magnoliopsida</taxon>
        <taxon>eudicotyledons</taxon>
        <taxon>Gunneridae</taxon>
        <taxon>Pentapetalae</taxon>
        <taxon>asterids</taxon>
        <taxon>campanulids</taxon>
        <taxon>Asterales</taxon>
        <taxon>Asteraceae</taxon>
        <taxon>Asteroideae</taxon>
        <taxon>Anthemideae</taxon>
        <taxon>Anthemidinae</taxon>
        <taxon>Tanacetum</taxon>
    </lineage>
</organism>
<dbReference type="EMBL" id="BQNB010021368">
    <property type="protein sequence ID" value="GJU05685.1"/>
    <property type="molecule type" value="Genomic_DNA"/>
</dbReference>
<reference evidence="1" key="1">
    <citation type="journal article" date="2022" name="Int. J. Mol. Sci.">
        <title>Draft Genome of Tanacetum Coccineum: Genomic Comparison of Closely Related Tanacetum-Family Plants.</title>
        <authorList>
            <person name="Yamashiro T."/>
            <person name="Shiraishi A."/>
            <person name="Nakayama K."/>
            <person name="Satake H."/>
        </authorList>
    </citation>
    <scope>NUCLEOTIDE SEQUENCE</scope>
</reference>
<accession>A0ABQ5IZN7</accession>
<proteinExistence type="predicted"/>
<keyword evidence="2" id="KW-1185">Reference proteome</keyword>
<comment type="caution">
    <text evidence="1">The sequence shown here is derived from an EMBL/GenBank/DDBJ whole genome shotgun (WGS) entry which is preliminary data.</text>
</comment>
<dbReference type="Proteomes" id="UP001151760">
    <property type="component" value="Unassembled WGS sequence"/>
</dbReference>
<protein>
    <recommendedName>
        <fullName evidence="3">Reverse transcriptase domain-containing protein</fullName>
    </recommendedName>
</protein>
<evidence type="ECO:0008006" key="3">
    <source>
        <dbReference type="Google" id="ProtNLM"/>
    </source>
</evidence>
<reference evidence="1" key="2">
    <citation type="submission" date="2022-01" db="EMBL/GenBank/DDBJ databases">
        <authorList>
            <person name="Yamashiro T."/>
            <person name="Shiraishi A."/>
            <person name="Satake H."/>
            <person name="Nakayama K."/>
        </authorList>
    </citation>
    <scope>NUCLEOTIDE SEQUENCE</scope>
</reference>
<sequence length="359" mass="40343">MPPTPGLLKCNPRTSRAQRSCLDIPDGLRDGVWISVLSNCYNTSQVKFCDLHSHDESSYMVECPNVKDHYCLMHQHLPCQWATFEKKIPKNTSPSGEIRKIIEAEMFPEESDQIERYIGGLPDMILGSVKASKSKTMQEVIEFTTELMEDKTKPMWNAKHGSGRPYAAGNELTGDTTRTVDLGVLSETITTMGLALQAIAHKDNQEDCPQFEEQTTIGVNRMEMPSHRQRIYVGGKNIQGQTRTTMSIRMCLVGKIPCRYVCAEKIVRNSFWRRNFNQSRGDGSSNKHGTRLSIISCTKAQEYLAKGCHVFLANITATKDEDKSKGKRLEDVPVVREFPEVFPEENLTPGIPLHSTSGI</sequence>
<evidence type="ECO:0000313" key="2">
    <source>
        <dbReference type="Proteomes" id="UP001151760"/>
    </source>
</evidence>